<dbReference type="Pfam" id="PF00583">
    <property type="entry name" value="Acetyltransf_1"/>
    <property type="match status" value="1"/>
</dbReference>
<dbReference type="SUPFAM" id="SSF55729">
    <property type="entry name" value="Acyl-CoA N-acyltransferases (Nat)"/>
    <property type="match status" value="1"/>
</dbReference>
<comment type="caution">
    <text evidence="3">The sequence shown here is derived from an EMBL/GenBank/DDBJ whole genome shotgun (WGS) entry which is preliminary data.</text>
</comment>
<dbReference type="Proteomes" id="UP000323886">
    <property type="component" value="Unassembled WGS sequence"/>
</dbReference>
<dbReference type="CDD" id="cd04301">
    <property type="entry name" value="NAT_SF"/>
    <property type="match status" value="1"/>
</dbReference>
<reference evidence="3 4" key="1">
    <citation type="submission" date="2019-09" db="EMBL/GenBank/DDBJ databases">
        <title>Draft Whole-Genome sequence of Blastochloris sulfoviridis DSM 729.</title>
        <authorList>
            <person name="Meyer T.E."/>
            <person name="Kyndt J.A."/>
        </authorList>
    </citation>
    <scope>NUCLEOTIDE SEQUENCE [LARGE SCALE GENOMIC DNA]</scope>
    <source>
        <strain evidence="3 4">DSM 729</strain>
    </source>
</reference>
<feature type="compositionally biased region" description="Basic and acidic residues" evidence="1">
    <location>
        <begin position="1"/>
        <end position="15"/>
    </location>
</feature>
<dbReference type="GO" id="GO:0016747">
    <property type="term" value="F:acyltransferase activity, transferring groups other than amino-acyl groups"/>
    <property type="evidence" value="ECO:0007669"/>
    <property type="project" value="InterPro"/>
</dbReference>
<organism evidence="3 4">
    <name type="scientific">Blastochloris sulfoviridis</name>
    <dbReference type="NCBI Taxonomy" id="50712"/>
    <lineage>
        <taxon>Bacteria</taxon>
        <taxon>Pseudomonadati</taxon>
        <taxon>Pseudomonadota</taxon>
        <taxon>Alphaproteobacteria</taxon>
        <taxon>Hyphomicrobiales</taxon>
        <taxon>Blastochloridaceae</taxon>
        <taxon>Blastochloris</taxon>
    </lineage>
</organism>
<dbReference type="EMBL" id="VWPL01000007">
    <property type="protein sequence ID" value="KAA5602455.1"/>
    <property type="molecule type" value="Genomic_DNA"/>
</dbReference>
<evidence type="ECO:0000259" key="2">
    <source>
        <dbReference type="PROSITE" id="PS51186"/>
    </source>
</evidence>
<dbReference type="InterPro" id="IPR000182">
    <property type="entry name" value="GNAT_dom"/>
</dbReference>
<feature type="domain" description="N-acetyltransferase" evidence="2">
    <location>
        <begin position="42"/>
        <end position="203"/>
    </location>
</feature>
<feature type="region of interest" description="Disordered" evidence="1">
    <location>
        <begin position="1"/>
        <end position="21"/>
    </location>
</feature>
<dbReference type="Gene3D" id="3.40.630.30">
    <property type="match status" value="1"/>
</dbReference>
<accession>A0A5M6I3S6</accession>
<evidence type="ECO:0000313" key="3">
    <source>
        <dbReference type="EMBL" id="KAA5602455.1"/>
    </source>
</evidence>
<proteinExistence type="predicted"/>
<sequence>MQHKRMSDLHGHIERSVPPGSSIDPSVWSAMAMMHEPLSVGGVIRKLWSGEASLYRDHLSRLAPDDRRLRFGMDAADDAIAAHAAKAFGGGAVIHGFFIDGVLRGAAELHILGSKPPVEAEIAFSVEAEYRNSGVGSALFGRTLLVARNRGVATVTMSCLPSNRPMQSLAKKFEAKIKYNLADVIGELKTPGPTPISLWREMVTDGTDLAASLMDVQVRALRVD</sequence>
<evidence type="ECO:0000313" key="4">
    <source>
        <dbReference type="Proteomes" id="UP000323886"/>
    </source>
</evidence>
<protein>
    <submittedName>
        <fullName evidence="3">GNAT family N-acetyltransferase</fullName>
    </submittedName>
</protein>
<keyword evidence="4" id="KW-1185">Reference proteome</keyword>
<dbReference type="OrthoDB" id="7843527at2"/>
<dbReference type="AlphaFoldDB" id="A0A5M6I3S6"/>
<name>A0A5M6I3S6_9HYPH</name>
<evidence type="ECO:0000256" key="1">
    <source>
        <dbReference type="SAM" id="MobiDB-lite"/>
    </source>
</evidence>
<dbReference type="PROSITE" id="PS51186">
    <property type="entry name" value="GNAT"/>
    <property type="match status" value="1"/>
</dbReference>
<keyword evidence="3" id="KW-0808">Transferase</keyword>
<gene>
    <name evidence="3" type="ORF">F1193_06025</name>
</gene>
<dbReference type="InterPro" id="IPR016181">
    <property type="entry name" value="Acyl_CoA_acyltransferase"/>
</dbReference>